<reference evidence="2" key="1">
    <citation type="submission" date="2022-11" db="UniProtKB">
        <authorList>
            <consortium name="WormBaseParasite"/>
        </authorList>
    </citation>
    <scope>IDENTIFICATION</scope>
</reference>
<organism evidence="1 2">
    <name type="scientific">Panagrolaimus sp. PS1159</name>
    <dbReference type="NCBI Taxonomy" id="55785"/>
    <lineage>
        <taxon>Eukaryota</taxon>
        <taxon>Metazoa</taxon>
        <taxon>Ecdysozoa</taxon>
        <taxon>Nematoda</taxon>
        <taxon>Chromadorea</taxon>
        <taxon>Rhabditida</taxon>
        <taxon>Tylenchina</taxon>
        <taxon>Panagrolaimomorpha</taxon>
        <taxon>Panagrolaimoidea</taxon>
        <taxon>Panagrolaimidae</taxon>
        <taxon>Panagrolaimus</taxon>
    </lineage>
</organism>
<proteinExistence type="predicted"/>
<protein>
    <submittedName>
        <fullName evidence="2">Uncharacterized protein</fullName>
    </submittedName>
</protein>
<evidence type="ECO:0000313" key="1">
    <source>
        <dbReference type="Proteomes" id="UP000887580"/>
    </source>
</evidence>
<accession>A0AC35FHQ6</accession>
<dbReference type="WBParaSite" id="PS1159_v2.g17654.t1">
    <property type="protein sequence ID" value="PS1159_v2.g17654.t1"/>
    <property type="gene ID" value="PS1159_v2.g17654"/>
</dbReference>
<sequence>MTNPQPFIHVPSSEQEFEKINKKLWITDILGISGQANIFSSIFPKIAVCDVQILAFSGQKLSFDEFKFLTCSGNVKHLNIGETFIIHENGDPVYIDSILKCVPNVEIFKCFNSEIPAFQLNSVNPFRNICTSKMIKIDIHMYSYSHFEKFFIFMKENPHIQYRIHFDGVNLSASETQKLEAIVQEIIDTGMTEFWPPYIKFDEQAYEQVYQMVSLMNQYDNQLKKQQNNIFVLKSSSFAKNFCNLF</sequence>
<dbReference type="Proteomes" id="UP000887580">
    <property type="component" value="Unplaced"/>
</dbReference>
<name>A0AC35FHQ6_9BILA</name>
<evidence type="ECO:0000313" key="2">
    <source>
        <dbReference type="WBParaSite" id="PS1159_v2.g17654.t1"/>
    </source>
</evidence>